<feature type="domain" description="NusB/RsmB/TIM44" evidence="2">
    <location>
        <begin position="65"/>
        <end position="134"/>
    </location>
</feature>
<dbReference type="PATRIC" id="fig|1403316.3.peg.452"/>
<evidence type="ECO:0000313" key="3">
    <source>
        <dbReference type="EMBL" id="AGX89222.1"/>
    </source>
</evidence>
<evidence type="ECO:0000259" key="2">
    <source>
        <dbReference type="Pfam" id="PF01029"/>
    </source>
</evidence>
<dbReference type="InterPro" id="IPR006027">
    <property type="entry name" value="NusB_RsmB_TIM44"/>
</dbReference>
<keyword evidence="4" id="KW-1185">Reference proteome</keyword>
<reference evidence="3 4" key="1">
    <citation type="journal article" date="2013" name="Genome Announc.">
        <title>Genome Sequence of Mycoplasma parvum (Formerly Eperythrozoon parvum), a Diminutive Hemoplasma of the Pig.</title>
        <authorList>
            <person name="do Nascimento N.C."/>
            <person name="Dos Santos A.P."/>
            <person name="Chu Y."/>
            <person name="Guimaraes A.M."/>
            <person name="Pagliaro A."/>
            <person name="Messick J.B."/>
        </authorList>
    </citation>
    <scope>NUCLEOTIDE SEQUENCE [LARGE SCALE GENOMIC DNA]</scope>
    <source>
        <strain evidence="3 4">Indiana</strain>
    </source>
</reference>
<dbReference type="GO" id="GO:0006355">
    <property type="term" value="P:regulation of DNA-templated transcription"/>
    <property type="evidence" value="ECO:0007669"/>
    <property type="project" value="InterPro"/>
</dbReference>
<dbReference type="EMBL" id="CP006771">
    <property type="protein sequence ID" value="AGX89222.1"/>
    <property type="molecule type" value="Genomic_DNA"/>
</dbReference>
<dbReference type="RefSeq" id="WP_022770274.1">
    <property type="nucleotide sequence ID" value="NC_022575.1"/>
</dbReference>
<dbReference type="KEGG" id="mpv:PRV_02425"/>
<keyword evidence="1" id="KW-0694">RNA-binding</keyword>
<sequence length="148" mass="17696">MDSEIQSYRISRFQKRINICEAIYSDLIWNSFDEAKKSKKHGNDSWTGFEWRIYKRYIKDKTLFLEQIDQLLRTDWSVHRLNLSILAIILEAFSEYSVFKTEPAILIQQSVLLAKDYGEDEYKLVHAVIDNYIKQLLIKEKEIKKNNN</sequence>
<dbReference type="HOGENOM" id="CLU_087843_3_2_14"/>
<proteinExistence type="predicted"/>
<dbReference type="OrthoDB" id="398631at2"/>
<dbReference type="SUPFAM" id="SSF48013">
    <property type="entry name" value="NusB-like"/>
    <property type="match status" value="1"/>
</dbReference>
<protein>
    <recommendedName>
        <fullName evidence="2">NusB/RsmB/TIM44 domain-containing protein</fullName>
    </recommendedName>
</protein>
<dbReference type="InterPro" id="IPR035926">
    <property type="entry name" value="NusB-like_sf"/>
</dbReference>
<organism evidence="3 4">
    <name type="scientific">Mycoplasma parvum str. Indiana</name>
    <dbReference type="NCBI Taxonomy" id="1403316"/>
    <lineage>
        <taxon>Bacteria</taxon>
        <taxon>Bacillati</taxon>
        <taxon>Mycoplasmatota</taxon>
        <taxon>Mollicutes</taxon>
        <taxon>Mycoplasmataceae</taxon>
        <taxon>Mycoplasma</taxon>
    </lineage>
</organism>
<accession>U5NCR6</accession>
<evidence type="ECO:0000313" key="4">
    <source>
        <dbReference type="Proteomes" id="UP000017119"/>
    </source>
</evidence>
<dbReference type="GO" id="GO:0003723">
    <property type="term" value="F:RNA binding"/>
    <property type="evidence" value="ECO:0007669"/>
    <property type="project" value="UniProtKB-KW"/>
</dbReference>
<evidence type="ECO:0000256" key="1">
    <source>
        <dbReference type="ARBA" id="ARBA00022884"/>
    </source>
</evidence>
<gene>
    <name evidence="3" type="ORF">PRV_02425</name>
</gene>
<dbReference type="AlphaFoldDB" id="U5NCR6"/>
<dbReference type="STRING" id="1403316.PRV_02425"/>
<name>U5NCR6_9MOLU</name>
<dbReference type="Proteomes" id="UP000017119">
    <property type="component" value="Chromosome"/>
</dbReference>
<dbReference type="Gene3D" id="1.10.940.10">
    <property type="entry name" value="NusB-like"/>
    <property type="match status" value="1"/>
</dbReference>
<dbReference type="Pfam" id="PF01029">
    <property type="entry name" value="NusB"/>
    <property type="match status" value="1"/>
</dbReference>